<evidence type="ECO:0000313" key="2">
    <source>
        <dbReference type="Proteomes" id="UP000198672"/>
    </source>
</evidence>
<dbReference type="Proteomes" id="UP000198672">
    <property type="component" value="Unassembled WGS sequence"/>
</dbReference>
<gene>
    <name evidence="1" type="ORF">SAMN05421644_1391</name>
</gene>
<keyword evidence="2" id="KW-1185">Reference proteome</keyword>
<dbReference type="AlphaFoldDB" id="A0A1H3I346"/>
<dbReference type="STRING" id="61595.SAMN05421644_1391"/>
<name>A0A1H3I346_ALLWA</name>
<reference evidence="2" key="1">
    <citation type="submission" date="2016-10" db="EMBL/GenBank/DDBJ databases">
        <authorList>
            <person name="Varghese N."/>
            <person name="Submissions S."/>
        </authorList>
    </citation>
    <scope>NUCLEOTIDE SEQUENCE [LARGE SCALE GENOMIC DNA]</scope>
    <source>
        <strain evidence="2">DSM 173</strain>
    </source>
</reference>
<proteinExistence type="predicted"/>
<dbReference type="OrthoDB" id="9780102at2"/>
<protein>
    <recommendedName>
        <fullName evidence="3">DraI</fullName>
    </recommendedName>
</protein>
<accession>A0A1H3I346</accession>
<dbReference type="RefSeq" id="WP_091334646.1">
    <property type="nucleotide sequence ID" value="NZ_FNOW01000039.1"/>
</dbReference>
<organism evidence="1 2">
    <name type="scientific">Allochromatium warmingii</name>
    <name type="common">Chromatium warmingii</name>
    <dbReference type="NCBI Taxonomy" id="61595"/>
    <lineage>
        <taxon>Bacteria</taxon>
        <taxon>Pseudomonadati</taxon>
        <taxon>Pseudomonadota</taxon>
        <taxon>Gammaproteobacteria</taxon>
        <taxon>Chromatiales</taxon>
        <taxon>Chromatiaceae</taxon>
        <taxon>Allochromatium</taxon>
    </lineage>
</organism>
<evidence type="ECO:0008006" key="3">
    <source>
        <dbReference type="Google" id="ProtNLM"/>
    </source>
</evidence>
<sequence length="385" mass="43070">MYEPLAALTELIRDNNGINDKARLAKIVADRFGLTKDRSVYYCADYAIRFSSSSSRNFGNTILSLSNLRKYDDRPFIVCLVTPAQNFLLIANTTFLKKISHSSQELRENNIRGSFNGSDIMREFEGIENCAENIVRLFDIHAGIGFEDNLPRLVEATNNISPSGVKFGVDDAARNNILSSPSRALRFVASQDASALKSELDAKVAKYRNEILLAALIENVNVRGRIIEYLIAGDDEGLRQRLIAALKSGENGLPAFKTDNALSDYQRQFEAYDTETDVKTKIMILNSNPKAYNLDKMLQFLASDRSVFMFYFVGVDPGKIVNTVLVSMFQSDLLEATILLRHWAGRNSRGVSQFEGRAINDLIEKPSIEIDEPKAIGFLERVIAL</sequence>
<dbReference type="EMBL" id="FNOW01000039">
    <property type="protein sequence ID" value="SDY21589.1"/>
    <property type="molecule type" value="Genomic_DNA"/>
</dbReference>
<evidence type="ECO:0000313" key="1">
    <source>
        <dbReference type="EMBL" id="SDY21589.1"/>
    </source>
</evidence>